<dbReference type="PIRSF" id="PIRSF000398">
    <property type="entry name" value="M_m6A_EcoRV"/>
    <property type="match status" value="1"/>
</dbReference>
<dbReference type="GO" id="GO:0006298">
    <property type="term" value="P:mismatch repair"/>
    <property type="evidence" value="ECO:0007669"/>
    <property type="project" value="TreeGrafter"/>
</dbReference>
<evidence type="ECO:0000256" key="2">
    <source>
        <dbReference type="ARBA" id="ARBA00011900"/>
    </source>
</evidence>
<dbReference type="KEGG" id="tfr:BR63_03070"/>
<keyword evidence="5" id="KW-0949">S-adenosyl-L-methionine</keyword>
<dbReference type="NCBIfam" id="TIGR00571">
    <property type="entry name" value="dam"/>
    <property type="match status" value="1"/>
</dbReference>
<name>A0A7G6DZX7_THEFR</name>
<dbReference type="Gene3D" id="1.10.1020.10">
    <property type="entry name" value="Adenine-specific Methyltransferase, Domain 2"/>
    <property type="match status" value="1"/>
</dbReference>
<dbReference type="InterPro" id="IPR029063">
    <property type="entry name" value="SAM-dependent_MTases_sf"/>
</dbReference>
<feature type="binding site" evidence="7">
    <location>
        <position position="12"/>
    </location>
    <ligand>
        <name>S-adenosyl-L-methionine</name>
        <dbReference type="ChEBI" id="CHEBI:59789"/>
    </ligand>
</feature>
<keyword evidence="4 8" id="KW-0808">Transferase</keyword>
<dbReference type="EC" id="2.1.1.72" evidence="2"/>
<dbReference type="Gene3D" id="3.40.50.150">
    <property type="entry name" value="Vaccinia Virus protein VP39"/>
    <property type="match status" value="1"/>
</dbReference>
<evidence type="ECO:0000256" key="7">
    <source>
        <dbReference type="PIRSR" id="PIRSR000398-1"/>
    </source>
</evidence>
<keyword evidence="9" id="KW-1185">Reference proteome</keyword>
<feature type="binding site" evidence="7">
    <location>
        <position position="52"/>
    </location>
    <ligand>
        <name>S-adenosyl-L-methionine</name>
        <dbReference type="ChEBI" id="CHEBI:59789"/>
    </ligand>
</feature>
<sequence>MVRPFLKWPGGKYRITNCIKALLPAGERLVEPFAGSGAVFLNTDYSSYWLNDANSDLINLYCVLQKEGKSFIKYCRSFFTPENNTPERYYELRTVFNTTPDTVLKSALLVYLNRHGYNGLVRYNSQGEYNVPFGQHKKPYFPETEMEYFFHKSQKAKFTIGDFSEVMAAAQPGDVFYCDPPYVPLSSTANFVTYSTGGFSLEQQERLAILAVELSQKGIPVLISNHDTVFTETAYREAKVTKLQVRRSISCNGSNRSKVGEVLALFEGRLGYEQPRRACK</sequence>
<comment type="catalytic activity">
    <reaction evidence="6">
        <text>a 2'-deoxyadenosine in DNA + S-adenosyl-L-methionine = an N(6)-methyl-2'-deoxyadenosine in DNA + S-adenosyl-L-homocysteine + H(+)</text>
        <dbReference type="Rhea" id="RHEA:15197"/>
        <dbReference type="Rhea" id="RHEA-COMP:12418"/>
        <dbReference type="Rhea" id="RHEA-COMP:12419"/>
        <dbReference type="ChEBI" id="CHEBI:15378"/>
        <dbReference type="ChEBI" id="CHEBI:57856"/>
        <dbReference type="ChEBI" id="CHEBI:59789"/>
        <dbReference type="ChEBI" id="CHEBI:90615"/>
        <dbReference type="ChEBI" id="CHEBI:90616"/>
        <dbReference type="EC" id="2.1.1.72"/>
    </reaction>
</comment>
<accession>A0A7G6DZX7</accession>
<evidence type="ECO:0000256" key="3">
    <source>
        <dbReference type="ARBA" id="ARBA00022603"/>
    </source>
</evidence>
<dbReference type="RefSeq" id="WP_051966328.1">
    <property type="nucleotide sequence ID" value="NZ_CP045798.1"/>
</dbReference>
<gene>
    <name evidence="8" type="ORF">BR63_03070</name>
</gene>
<dbReference type="GO" id="GO:0009007">
    <property type="term" value="F:site-specific DNA-methyltransferase (adenine-specific) activity"/>
    <property type="evidence" value="ECO:0007669"/>
    <property type="project" value="UniProtKB-EC"/>
</dbReference>
<keyword evidence="3 8" id="KW-0489">Methyltransferase</keyword>
<dbReference type="GO" id="GO:0009307">
    <property type="term" value="P:DNA restriction-modification system"/>
    <property type="evidence" value="ECO:0007669"/>
    <property type="project" value="InterPro"/>
</dbReference>
<evidence type="ECO:0000256" key="5">
    <source>
        <dbReference type="ARBA" id="ARBA00022691"/>
    </source>
</evidence>
<dbReference type="PANTHER" id="PTHR30481:SF3">
    <property type="entry name" value="DNA ADENINE METHYLASE"/>
    <property type="match status" value="1"/>
</dbReference>
<dbReference type="GO" id="GO:0032259">
    <property type="term" value="P:methylation"/>
    <property type="evidence" value="ECO:0007669"/>
    <property type="project" value="UniProtKB-KW"/>
</dbReference>
<feature type="binding site" evidence="7">
    <location>
        <position position="179"/>
    </location>
    <ligand>
        <name>S-adenosyl-L-methionine</name>
        <dbReference type="ChEBI" id="CHEBI:59789"/>
    </ligand>
</feature>
<protein>
    <recommendedName>
        <fullName evidence="2">site-specific DNA-methyltransferase (adenine-specific)</fullName>
        <ecNumber evidence="2">2.1.1.72</ecNumber>
    </recommendedName>
</protein>
<dbReference type="GO" id="GO:1904047">
    <property type="term" value="F:S-adenosyl-L-methionine binding"/>
    <property type="evidence" value="ECO:0007669"/>
    <property type="project" value="TreeGrafter"/>
</dbReference>
<dbReference type="Pfam" id="PF02086">
    <property type="entry name" value="MethyltransfD12"/>
    <property type="match status" value="1"/>
</dbReference>
<dbReference type="OrthoDB" id="9805629at2"/>
<proteinExistence type="inferred from homology"/>
<comment type="similarity">
    <text evidence="1">Belongs to the N(4)/N(6)-methyltransferase family.</text>
</comment>
<reference evidence="8 9" key="1">
    <citation type="journal article" date="2019" name="Front. Microbiol.">
        <title>Thermoanaerosceptrum fracticalcis gen. nov. sp. nov., a Novel Fumarate-Fermenting Microorganism From a Deep Fractured Carbonate Aquifer of the US Great Basin.</title>
        <authorList>
            <person name="Hamilton-Brehm S.D."/>
            <person name="Stewart L.E."/>
            <person name="Zavarin M."/>
            <person name="Caldwell M."/>
            <person name="Lawson P.A."/>
            <person name="Onstott T.C."/>
            <person name="Grzymski J."/>
            <person name="Neveux I."/>
            <person name="Lollar B.S."/>
            <person name="Russell C.E."/>
            <person name="Moser D.P."/>
        </authorList>
    </citation>
    <scope>NUCLEOTIDE SEQUENCE [LARGE SCALE GENOMIC DNA]</scope>
    <source>
        <strain evidence="8 9">DRI-13</strain>
    </source>
</reference>
<dbReference type="InterPro" id="IPR012327">
    <property type="entry name" value="MeTrfase_D12"/>
</dbReference>
<feature type="binding site" evidence="7">
    <location>
        <position position="8"/>
    </location>
    <ligand>
        <name>S-adenosyl-L-methionine</name>
        <dbReference type="ChEBI" id="CHEBI:59789"/>
    </ligand>
</feature>
<dbReference type="GO" id="GO:0043565">
    <property type="term" value="F:sequence-specific DNA binding"/>
    <property type="evidence" value="ECO:0007669"/>
    <property type="project" value="TreeGrafter"/>
</dbReference>
<dbReference type="InterPro" id="IPR012263">
    <property type="entry name" value="M_m6A_EcoRV"/>
</dbReference>
<organism evidence="8 9">
    <name type="scientific">Thermanaerosceptrum fracticalcis</name>
    <dbReference type="NCBI Taxonomy" id="1712410"/>
    <lineage>
        <taxon>Bacteria</taxon>
        <taxon>Bacillati</taxon>
        <taxon>Bacillota</taxon>
        <taxon>Clostridia</taxon>
        <taxon>Eubacteriales</taxon>
        <taxon>Peptococcaceae</taxon>
        <taxon>Thermanaerosceptrum</taxon>
    </lineage>
</organism>
<dbReference type="EMBL" id="CP045798">
    <property type="protein sequence ID" value="QNB45381.1"/>
    <property type="molecule type" value="Genomic_DNA"/>
</dbReference>
<dbReference type="PANTHER" id="PTHR30481">
    <property type="entry name" value="DNA ADENINE METHYLASE"/>
    <property type="match status" value="1"/>
</dbReference>
<evidence type="ECO:0000256" key="6">
    <source>
        <dbReference type="ARBA" id="ARBA00047942"/>
    </source>
</evidence>
<evidence type="ECO:0000256" key="4">
    <source>
        <dbReference type="ARBA" id="ARBA00022679"/>
    </source>
</evidence>
<dbReference type="InterPro" id="IPR023095">
    <property type="entry name" value="Ade_MeTrfase_dom_2"/>
</dbReference>
<evidence type="ECO:0000313" key="8">
    <source>
        <dbReference type="EMBL" id="QNB45381.1"/>
    </source>
</evidence>
<evidence type="ECO:0000313" key="9">
    <source>
        <dbReference type="Proteomes" id="UP000515847"/>
    </source>
</evidence>
<dbReference type="PRINTS" id="PR00505">
    <property type="entry name" value="D12N6MTFRASE"/>
</dbReference>
<dbReference type="REBASE" id="441960">
    <property type="entry name" value="M.TfrDRI13ORF3070P"/>
</dbReference>
<dbReference type="SUPFAM" id="SSF53335">
    <property type="entry name" value="S-adenosyl-L-methionine-dependent methyltransferases"/>
    <property type="match status" value="1"/>
</dbReference>
<dbReference type="Proteomes" id="UP000515847">
    <property type="component" value="Chromosome"/>
</dbReference>
<dbReference type="AlphaFoldDB" id="A0A7G6DZX7"/>
<evidence type="ECO:0000256" key="1">
    <source>
        <dbReference type="ARBA" id="ARBA00006594"/>
    </source>
</evidence>